<sequence length="87" mass="9420">MKTNDLRKFKGLTRNELSNINAGGACSMTVNYYNNGNVVAQVSYSGYTSSLCGINNCGQWRQSMMNAINSNIQSSGGIYPSGNDYTC</sequence>
<dbReference type="RefSeq" id="WP_053326835.1">
    <property type="nucleotide sequence ID" value="NZ_CP009928.1"/>
</dbReference>
<organism evidence="1 2">
    <name type="scientific">Chryseobacterium gallinarum</name>
    <dbReference type="NCBI Taxonomy" id="1324352"/>
    <lineage>
        <taxon>Bacteria</taxon>
        <taxon>Pseudomonadati</taxon>
        <taxon>Bacteroidota</taxon>
        <taxon>Flavobacteriia</taxon>
        <taxon>Flavobacteriales</taxon>
        <taxon>Weeksellaceae</taxon>
        <taxon>Chryseobacterium group</taxon>
        <taxon>Chryseobacterium</taxon>
    </lineage>
</organism>
<gene>
    <name evidence="1" type="ORF">OK18_01365</name>
</gene>
<proteinExistence type="predicted"/>
<dbReference type="AlphaFoldDB" id="A0A0G3M0D4"/>
<name>A0A0G3M0D4_CHRGL</name>
<dbReference type="EMBL" id="CP009928">
    <property type="protein sequence ID" value="AKK71468.1"/>
    <property type="molecule type" value="Genomic_DNA"/>
</dbReference>
<dbReference type="STRING" id="1324352.OK18_01365"/>
<dbReference type="KEGG" id="cgn:OK18_01365"/>
<evidence type="ECO:0000313" key="1">
    <source>
        <dbReference type="EMBL" id="AKK71468.1"/>
    </source>
</evidence>
<accession>A0A0G3M0D4</accession>
<protein>
    <submittedName>
        <fullName evidence="1">Uncharacterized protein</fullName>
    </submittedName>
</protein>
<dbReference type="Proteomes" id="UP000035213">
    <property type="component" value="Chromosome"/>
</dbReference>
<evidence type="ECO:0000313" key="2">
    <source>
        <dbReference type="Proteomes" id="UP000035213"/>
    </source>
</evidence>
<reference evidence="1 2" key="1">
    <citation type="submission" date="2014-11" db="EMBL/GenBank/DDBJ databases">
        <authorList>
            <person name="Park G.-S."/>
            <person name="Hong S.-J."/>
            <person name="Jung B.K."/>
            <person name="Khan A.R."/>
            <person name="Kwak Y."/>
            <person name="Shin J.-H."/>
        </authorList>
    </citation>
    <scope>NUCLEOTIDE SEQUENCE [LARGE SCALE GENOMIC DNA]</scope>
    <source>
        <strain evidence="1 2">DSM 27622</strain>
    </source>
</reference>
<dbReference type="PATRIC" id="fig|1324352.5.peg.295"/>